<feature type="domain" description="AB hydrolase-1" evidence="2">
    <location>
        <begin position="49"/>
        <end position="278"/>
    </location>
</feature>
<sequence length="310" mass="34239">MATSRQEVEFKTLDGLTLRGVLFPAKKHSLAVILAPGLNCPKELLLPDLAEVFQRAGITSMIYDSRCVGQSDGSPRNETDPFKQLEDHMDALSYLRTLDIVDPNRLGYWGMSSSGTTVACAAALDPRAKFSIIVCPRISFTPPKRLQGILLKCIRDRESQLRGNAPATVILASSKGDSLADDLTVAGAAQASKWMANLVDKGWGHMNRSTIQSYYKNVIWQPRPILKLAPSAPPLMMLTPEQDEIAPTADQLAFYDELIGPKRLYIAPGKGHLDILTDEDAPMLMKLQVDFIYKVLDGTLDDDEDDEEDY</sequence>
<dbReference type="Proteomes" id="UP000315522">
    <property type="component" value="Unassembled WGS sequence"/>
</dbReference>
<dbReference type="AlphaFoldDB" id="A0A559MER2"/>
<evidence type="ECO:0000259" key="2">
    <source>
        <dbReference type="Pfam" id="PF00561"/>
    </source>
</evidence>
<evidence type="ECO:0000313" key="3">
    <source>
        <dbReference type="EMBL" id="TVY91460.1"/>
    </source>
</evidence>
<proteinExistence type="inferred from homology"/>
<dbReference type="InterPro" id="IPR000073">
    <property type="entry name" value="AB_hydrolase_1"/>
</dbReference>
<dbReference type="Gene3D" id="1.10.10.800">
    <property type="match status" value="1"/>
</dbReference>
<dbReference type="InterPro" id="IPR051411">
    <property type="entry name" value="Polyketide_trans_af380"/>
</dbReference>
<reference evidence="3 4" key="1">
    <citation type="submission" date="2018-05" db="EMBL/GenBank/DDBJ databases">
        <title>Genome sequencing and assembly of the regulated plant pathogen Lachnellula willkommii and related sister species for the development of diagnostic species identification markers.</title>
        <authorList>
            <person name="Giroux E."/>
            <person name="Bilodeau G."/>
        </authorList>
    </citation>
    <scope>NUCLEOTIDE SEQUENCE [LARGE SCALE GENOMIC DNA]</scope>
    <source>
        <strain evidence="3 4">CBS 172.35</strain>
    </source>
</reference>
<keyword evidence="3" id="KW-0808">Transferase</keyword>
<dbReference type="Gene3D" id="3.40.50.1820">
    <property type="entry name" value="alpha/beta hydrolase"/>
    <property type="match status" value="1"/>
</dbReference>
<evidence type="ECO:0000313" key="4">
    <source>
        <dbReference type="Proteomes" id="UP000315522"/>
    </source>
</evidence>
<dbReference type="GO" id="GO:0016740">
    <property type="term" value="F:transferase activity"/>
    <property type="evidence" value="ECO:0007669"/>
    <property type="project" value="UniProtKB-KW"/>
</dbReference>
<dbReference type="EMBL" id="QGML01000540">
    <property type="protein sequence ID" value="TVY91460.1"/>
    <property type="molecule type" value="Genomic_DNA"/>
</dbReference>
<dbReference type="PANTHER" id="PTHR47751">
    <property type="entry name" value="SUPERFAMILY HYDROLASE, PUTATIVE (AFU_ORTHOLOGUE AFUA_2G16580)-RELATED"/>
    <property type="match status" value="1"/>
</dbReference>
<accession>A0A559MER2</accession>
<comment type="similarity">
    <text evidence="1">Belongs to the polyketide transferase af380 family.</text>
</comment>
<protein>
    <submittedName>
        <fullName evidence="3">Polyketide transferase</fullName>
    </submittedName>
</protein>
<dbReference type="SUPFAM" id="SSF53474">
    <property type="entry name" value="alpha/beta-Hydrolases"/>
    <property type="match status" value="1"/>
</dbReference>
<dbReference type="ESTHER" id="9helo-a0a559mer2">
    <property type="family name" value="Thiohydrolase"/>
</dbReference>
<organism evidence="3 4">
    <name type="scientific">Lachnellula willkommii</name>
    <dbReference type="NCBI Taxonomy" id="215461"/>
    <lineage>
        <taxon>Eukaryota</taxon>
        <taxon>Fungi</taxon>
        <taxon>Dikarya</taxon>
        <taxon>Ascomycota</taxon>
        <taxon>Pezizomycotina</taxon>
        <taxon>Leotiomycetes</taxon>
        <taxon>Helotiales</taxon>
        <taxon>Lachnaceae</taxon>
        <taxon>Lachnellula</taxon>
    </lineage>
</organism>
<name>A0A559MER2_9HELO</name>
<dbReference type="Pfam" id="PF00561">
    <property type="entry name" value="Abhydrolase_1"/>
    <property type="match status" value="1"/>
</dbReference>
<comment type="caution">
    <text evidence="3">The sequence shown here is derived from an EMBL/GenBank/DDBJ whole genome shotgun (WGS) entry which is preliminary data.</text>
</comment>
<gene>
    <name evidence="3" type="primary">af380_2</name>
    <name evidence="3" type="ORF">LAWI1_G005897</name>
</gene>
<dbReference type="InterPro" id="IPR029058">
    <property type="entry name" value="AB_hydrolase_fold"/>
</dbReference>
<evidence type="ECO:0000256" key="1">
    <source>
        <dbReference type="ARBA" id="ARBA00029464"/>
    </source>
</evidence>
<keyword evidence="4" id="KW-1185">Reference proteome</keyword>
<dbReference type="PANTHER" id="PTHR47751:SF2">
    <property type="entry name" value="DLTD N-TERMINAL DOMAIN PROTEIN (AFU_ORTHOLOGUE AFUA_8G00380)-RELATED"/>
    <property type="match status" value="1"/>
</dbReference>